<dbReference type="InterPro" id="IPR032568">
    <property type="entry name" value="DUF4926"/>
</dbReference>
<name>A0ABS8D3Z4_9NEIS</name>
<keyword evidence="2" id="KW-1185">Reference proteome</keyword>
<accession>A0ABS8D3Z4</accession>
<reference evidence="1" key="1">
    <citation type="submission" date="2021-10" db="EMBL/GenBank/DDBJ databases">
        <title>The complete genome sequence of Leeia sp. TBRC 13508.</title>
        <authorList>
            <person name="Charoenyingcharoen P."/>
            <person name="Yukphan P."/>
        </authorList>
    </citation>
    <scope>NUCLEOTIDE SEQUENCE</scope>
    <source>
        <strain evidence="1">TBRC 13508</strain>
    </source>
</reference>
<sequence>MNTKFFEYDVVRSTRSLGDGVPSGTTGAILMVFASEHPQYEVEFVDSEGESLAVLTVKEEDLELVQRSG</sequence>
<evidence type="ECO:0000313" key="2">
    <source>
        <dbReference type="Proteomes" id="UP001165395"/>
    </source>
</evidence>
<gene>
    <name evidence="1" type="ORF">LIN78_05100</name>
</gene>
<evidence type="ECO:0000313" key="1">
    <source>
        <dbReference type="EMBL" id="MCB6182924.1"/>
    </source>
</evidence>
<dbReference type="RefSeq" id="WP_227179149.1">
    <property type="nucleotide sequence ID" value="NZ_JAJBZT010000002.1"/>
</dbReference>
<dbReference type="Pfam" id="PF16277">
    <property type="entry name" value="DUF4926"/>
    <property type="match status" value="1"/>
</dbReference>
<dbReference type="EMBL" id="JAJBZT010000002">
    <property type="protein sequence ID" value="MCB6182924.1"/>
    <property type="molecule type" value="Genomic_DNA"/>
</dbReference>
<comment type="caution">
    <text evidence="1">The sequence shown here is derived from an EMBL/GenBank/DDBJ whole genome shotgun (WGS) entry which is preliminary data.</text>
</comment>
<organism evidence="1 2">
    <name type="scientific">Leeia speluncae</name>
    <dbReference type="NCBI Taxonomy" id="2884804"/>
    <lineage>
        <taxon>Bacteria</taxon>
        <taxon>Pseudomonadati</taxon>
        <taxon>Pseudomonadota</taxon>
        <taxon>Betaproteobacteria</taxon>
        <taxon>Neisseriales</taxon>
        <taxon>Leeiaceae</taxon>
        <taxon>Leeia</taxon>
    </lineage>
</organism>
<proteinExistence type="predicted"/>
<dbReference type="Proteomes" id="UP001165395">
    <property type="component" value="Unassembled WGS sequence"/>
</dbReference>
<protein>
    <submittedName>
        <fullName evidence="1">DUF4926 domain-containing protein</fullName>
    </submittedName>
</protein>